<organism evidence="1 2">
    <name type="scientific">Neorhizobium alkalisoli</name>
    <dbReference type="NCBI Taxonomy" id="528178"/>
    <lineage>
        <taxon>Bacteria</taxon>
        <taxon>Pseudomonadati</taxon>
        <taxon>Pseudomonadota</taxon>
        <taxon>Alphaproteobacteria</taxon>
        <taxon>Hyphomicrobiales</taxon>
        <taxon>Rhizobiaceae</taxon>
        <taxon>Rhizobium/Agrobacterium group</taxon>
        <taxon>Neorhizobium</taxon>
    </lineage>
</organism>
<dbReference type="EMBL" id="VIWP01000004">
    <property type="protein sequence ID" value="TWF53214.1"/>
    <property type="molecule type" value="Genomic_DNA"/>
</dbReference>
<gene>
    <name evidence="1" type="ORF">FHW37_104489</name>
</gene>
<evidence type="ECO:0000313" key="2">
    <source>
        <dbReference type="Proteomes" id="UP000320653"/>
    </source>
</evidence>
<proteinExistence type="predicted"/>
<evidence type="ECO:0000313" key="1">
    <source>
        <dbReference type="EMBL" id="TWF53214.1"/>
    </source>
</evidence>
<dbReference type="RefSeq" id="WP_145638874.1">
    <property type="nucleotide sequence ID" value="NZ_VIWP01000004.1"/>
</dbReference>
<accession>A0A561QS66</accession>
<protein>
    <submittedName>
        <fullName evidence="1">Uncharacterized protein</fullName>
    </submittedName>
</protein>
<sequence length="155" mass="17555">MTGVLGFSFQKAKIRYSLLVEEDGNLTLASKGKIDYDADLELPNLADRWSLSLNEILDETKPNLLAALQVYDSDTLDTAKFQIMPLTSLANIAFNRNLKLQLYTGQSLRSGKPFGLDPKTRPINEVDNIFGSHPPYWDDFQRKSVLVAWRAYREA</sequence>
<dbReference type="Proteomes" id="UP000320653">
    <property type="component" value="Unassembled WGS sequence"/>
</dbReference>
<reference evidence="1 2" key="1">
    <citation type="submission" date="2019-06" db="EMBL/GenBank/DDBJ databases">
        <title>Sorghum-associated microbial communities from plants grown in Nebraska, USA.</title>
        <authorList>
            <person name="Schachtman D."/>
        </authorList>
    </citation>
    <scope>NUCLEOTIDE SEQUENCE [LARGE SCALE GENOMIC DNA]</scope>
    <source>
        <strain evidence="1 2">1225</strain>
    </source>
</reference>
<dbReference type="OrthoDB" id="1431508at2"/>
<dbReference type="AlphaFoldDB" id="A0A561QS66"/>
<keyword evidence="2" id="KW-1185">Reference proteome</keyword>
<name>A0A561QS66_9HYPH</name>
<comment type="caution">
    <text evidence="1">The sequence shown here is derived from an EMBL/GenBank/DDBJ whole genome shotgun (WGS) entry which is preliminary data.</text>
</comment>